<dbReference type="InterPro" id="IPR011663">
    <property type="entry name" value="UTRA"/>
</dbReference>
<organism evidence="5 6">
    <name type="scientific">Cognatishimia coralii</name>
    <dbReference type="NCBI Taxonomy" id="3083254"/>
    <lineage>
        <taxon>Bacteria</taxon>
        <taxon>Pseudomonadati</taxon>
        <taxon>Pseudomonadota</taxon>
        <taxon>Alphaproteobacteria</taxon>
        <taxon>Rhodobacterales</taxon>
        <taxon>Paracoccaceae</taxon>
        <taxon>Cognatishimia</taxon>
    </lineage>
</organism>
<dbReference type="InterPro" id="IPR050679">
    <property type="entry name" value="Bact_HTH_transcr_reg"/>
</dbReference>
<dbReference type="PROSITE" id="PS50949">
    <property type="entry name" value="HTH_GNTR"/>
    <property type="match status" value="1"/>
</dbReference>
<dbReference type="EMBL" id="JBBGAZ010000010">
    <property type="protein sequence ID" value="MEJ5219567.1"/>
    <property type="molecule type" value="Genomic_DNA"/>
</dbReference>
<evidence type="ECO:0000313" key="5">
    <source>
        <dbReference type="EMBL" id="MEJ5219567.1"/>
    </source>
</evidence>
<dbReference type="Gene3D" id="3.40.1410.10">
    <property type="entry name" value="Chorismate lyase-like"/>
    <property type="match status" value="1"/>
</dbReference>
<evidence type="ECO:0000313" key="6">
    <source>
        <dbReference type="Proteomes" id="UP001368270"/>
    </source>
</evidence>
<dbReference type="InterPro" id="IPR000524">
    <property type="entry name" value="Tscrpt_reg_HTH_GntR"/>
</dbReference>
<reference evidence="5 6" key="1">
    <citation type="submission" date="2024-03" db="EMBL/GenBank/DDBJ databases">
        <title>Cognatishimia coralii sp. nov., a marine bacterium isolated from coral surrounding seawater.</title>
        <authorList>
            <person name="Liu X."/>
            <person name="Liu S."/>
            <person name="Sun H."/>
            <person name="Zhang Y."/>
        </authorList>
    </citation>
    <scope>NUCLEOTIDE SEQUENCE [LARGE SCALE GENOMIC DNA]</scope>
    <source>
        <strain evidence="5 6">D5M38</strain>
    </source>
</reference>
<keyword evidence="2" id="KW-0238">DNA-binding</keyword>
<protein>
    <submittedName>
        <fullName evidence="5">UTRA domain-containing protein</fullName>
    </submittedName>
</protein>
<name>A0ABU8QJK3_9RHOB</name>
<dbReference type="SUPFAM" id="SSF46785">
    <property type="entry name" value="Winged helix' DNA-binding domain"/>
    <property type="match status" value="1"/>
</dbReference>
<dbReference type="SMART" id="SM00866">
    <property type="entry name" value="UTRA"/>
    <property type="match status" value="1"/>
</dbReference>
<dbReference type="InterPro" id="IPR036388">
    <property type="entry name" value="WH-like_DNA-bd_sf"/>
</dbReference>
<evidence type="ECO:0000256" key="3">
    <source>
        <dbReference type="ARBA" id="ARBA00023163"/>
    </source>
</evidence>
<evidence type="ECO:0000256" key="1">
    <source>
        <dbReference type="ARBA" id="ARBA00023015"/>
    </source>
</evidence>
<gene>
    <name evidence="5" type="ORF">WG622_15025</name>
</gene>
<dbReference type="Proteomes" id="UP001368270">
    <property type="component" value="Unassembled WGS sequence"/>
</dbReference>
<feature type="domain" description="HTH gntR-type" evidence="4">
    <location>
        <begin position="7"/>
        <end position="75"/>
    </location>
</feature>
<dbReference type="PANTHER" id="PTHR44846:SF16">
    <property type="entry name" value="TRANSCRIPTIONAL REGULATOR PHNF-RELATED"/>
    <property type="match status" value="1"/>
</dbReference>
<dbReference type="SMART" id="SM00345">
    <property type="entry name" value="HTH_GNTR"/>
    <property type="match status" value="1"/>
</dbReference>
<dbReference type="Pfam" id="PF00392">
    <property type="entry name" value="GntR"/>
    <property type="match status" value="1"/>
</dbReference>
<dbReference type="SUPFAM" id="SSF64288">
    <property type="entry name" value="Chorismate lyase-like"/>
    <property type="match status" value="1"/>
</dbReference>
<dbReference type="Gene3D" id="1.10.10.10">
    <property type="entry name" value="Winged helix-like DNA-binding domain superfamily/Winged helix DNA-binding domain"/>
    <property type="match status" value="1"/>
</dbReference>
<dbReference type="CDD" id="cd07377">
    <property type="entry name" value="WHTH_GntR"/>
    <property type="match status" value="1"/>
</dbReference>
<proteinExistence type="predicted"/>
<dbReference type="RefSeq" id="WP_339404331.1">
    <property type="nucleotide sequence ID" value="NZ_JBBGAZ010000010.1"/>
</dbReference>
<comment type="caution">
    <text evidence="5">The sequence shown here is derived from an EMBL/GenBank/DDBJ whole genome shotgun (WGS) entry which is preliminary data.</text>
</comment>
<evidence type="ECO:0000259" key="4">
    <source>
        <dbReference type="PROSITE" id="PS50949"/>
    </source>
</evidence>
<dbReference type="InterPro" id="IPR028978">
    <property type="entry name" value="Chorismate_lyase_/UTRA_dom_sf"/>
</dbReference>
<evidence type="ECO:0000256" key="2">
    <source>
        <dbReference type="ARBA" id="ARBA00023125"/>
    </source>
</evidence>
<dbReference type="InterPro" id="IPR036390">
    <property type="entry name" value="WH_DNA-bd_sf"/>
</dbReference>
<keyword evidence="6" id="KW-1185">Reference proteome</keyword>
<keyword evidence="1" id="KW-0805">Transcription regulation</keyword>
<dbReference type="Pfam" id="PF07702">
    <property type="entry name" value="UTRA"/>
    <property type="match status" value="1"/>
</dbReference>
<accession>A0ABU8QJK3</accession>
<dbReference type="PANTHER" id="PTHR44846">
    <property type="entry name" value="MANNOSYL-D-GLYCERATE TRANSPORT/METABOLISM SYSTEM REPRESSOR MNGR-RELATED"/>
    <property type="match status" value="1"/>
</dbReference>
<keyword evidence="3" id="KW-0804">Transcription</keyword>
<sequence length="234" mass="26603">MATQRDNMSYKDIKRVVLDRIQKRIWAPDSLLPSEIELADEFSSTRTTVNRALRELAEEGFLERKRKAGTRVLNAPLRKAQFTIPQVGDEIVEAGRTYRYSLVKREVIDIPSWLSATLATGSAQSVLYLECMHFADNTPFQFEVRWIVVDSAPSALDTDFTQIGPGAWLAQELPFTDLEVSFSASKADKHIAEFLDARDGDPIFTTQRTTWLRAQPVTHARLYFAPGYKMTTRL</sequence>
<dbReference type="PRINTS" id="PR00035">
    <property type="entry name" value="HTHGNTR"/>
</dbReference>